<sequence>MIKGAALALAQFHKHGGHHDIKYDNFIVSRNQHPNADIIDVKLIDFNLSNLHGHQVDVEKIQKNDIKKFGEMVYRIINEHYTRGVPEVHQINFDDNSKFDCVIKATITWANISCVSSCTKFIH</sequence>
<dbReference type="InterPro" id="IPR011009">
    <property type="entry name" value="Kinase-like_dom_sf"/>
</dbReference>
<protein>
    <submittedName>
        <fullName evidence="2">Protein kinase domain-containing protein</fullName>
    </submittedName>
</protein>
<accession>A0A914NAR5</accession>
<reference evidence="2" key="1">
    <citation type="submission" date="2022-11" db="UniProtKB">
        <authorList>
            <consortium name="WormBaseParasite"/>
        </authorList>
    </citation>
    <scope>IDENTIFICATION</scope>
</reference>
<dbReference type="WBParaSite" id="Minc3s03786g34809">
    <property type="protein sequence ID" value="Minc3s03786g34809"/>
    <property type="gene ID" value="Minc3s03786g34809"/>
</dbReference>
<dbReference type="AlphaFoldDB" id="A0A914NAR5"/>
<organism evidence="1 2">
    <name type="scientific">Meloidogyne incognita</name>
    <name type="common">Southern root-knot nematode worm</name>
    <name type="synonym">Oxyuris incognita</name>
    <dbReference type="NCBI Taxonomy" id="6306"/>
    <lineage>
        <taxon>Eukaryota</taxon>
        <taxon>Metazoa</taxon>
        <taxon>Ecdysozoa</taxon>
        <taxon>Nematoda</taxon>
        <taxon>Chromadorea</taxon>
        <taxon>Rhabditida</taxon>
        <taxon>Tylenchina</taxon>
        <taxon>Tylenchomorpha</taxon>
        <taxon>Tylenchoidea</taxon>
        <taxon>Meloidogynidae</taxon>
        <taxon>Meloidogyninae</taxon>
        <taxon>Meloidogyne</taxon>
        <taxon>Meloidogyne incognita group</taxon>
    </lineage>
</organism>
<proteinExistence type="predicted"/>
<dbReference type="SUPFAM" id="SSF56112">
    <property type="entry name" value="Protein kinase-like (PK-like)"/>
    <property type="match status" value="1"/>
</dbReference>
<name>A0A914NAR5_MELIC</name>
<evidence type="ECO:0000313" key="2">
    <source>
        <dbReference type="WBParaSite" id="Minc3s03786g34809"/>
    </source>
</evidence>
<dbReference type="Gene3D" id="1.10.510.10">
    <property type="entry name" value="Transferase(Phosphotransferase) domain 1"/>
    <property type="match status" value="1"/>
</dbReference>
<dbReference type="Proteomes" id="UP000887563">
    <property type="component" value="Unplaced"/>
</dbReference>
<evidence type="ECO:0000313" key="1">
    <source>
        <dbReference type="Proteomes" id="UP000887563"/>
    </source>
</evidence>
<keyword evidence="1" id="KW-1185">Reference proteome</keyword>